<dbReference type="GO" id="GO:0016491">
    <property type="term" value="F:oxidoreductase activity"/>
    <property type="evidence" value="ECO:0007669"/>
    <property type="project" value="UniProtKB-KW"/>
</dbReference>
<dbReference type="GeneID" id="70244974"/>
<dbReference type="InterPro" id="IPR005123">
    <property type="entry name" value="Oxoglu/Fe-dep_dioxygenase_dom"/>
</dbReference>
<name>A0AAD4PSE1_9EURO</name>
<dbReference type="InterPro" id="IPR026992">
    <property type="entry name" value="DIOX_N"/>
</dbReference>
<comment type="similarity">
    <text evidence="1 2">Belongs to the iron/ascorbate-dependent oxidoreductase family.</text>
</comment>
<comment type="caution">
    <text evidence="4">The sequence shown here is derived from an EMBL/GenBank/DDBJ whole genome shotgun (WGS) entry which is preliminary data.</text>
</comment>
<evidence type="ECO:0000313" key="5">
    <source>
        <dbReference type="Proteomes" id="UP001201262"/>
    </source>
</evidence>
<dbReference type="EMBL" id="JAJTJA010000017">
    <property type="protein sequence ID" value="KAH8688695.1"/>
    <property type="molecule type" value="Genomic_DNA"/>
</dbReference>
<dbReference type="GO" id="GO:0044283">
    <property type="term" value="P:small molecule biosynthetic process"/>
    <property type="evidence" value="ECO:0007669"/>
    <property type="project" value="UniProtKB-ARBA"/>
</dbReference>
<keyword evidence="2" id="KW-0479">Metal-binding</keyword>
<dbReference type="Pfam" id="PF14226">
    <property type="entry name" value="DIOX_N"/>
    <property type="match status" value="1"/>
</dbReference>
<dbReference type="SUPFAM" id="SSF51197">
    <property type="entry name" value="Clavaminate synthase-like"/>
    <property type="match status" value="1"/>
</dbReference>
<dbReference type="RefSeq" id="XP_046065167.1">
    <property type="nucleotide sequence ID" value="XM_046214687.1"/>
</dbReference>
<dbReference type="InterPro" id="IPR050231">
    <property type="entry name" value="Iron_ascorbate_oxido_reductase"/>
</dbReference>
<dbReference type="PANTHER" id="PTHR47990">
    <property type="entry name" value="2-OXOGLUTARATE (2OG) AND FE(II)-DEPENDENT OXYGENASE SUPERFAMILY PROTEIN-RELATED"/>
    <property type="match status" value="1"/>
</dbReference>
<keyword evidence="5" id="KW-1185">Reference proteome</keyword>
<gene>
    <name evidence="4" type="ORF">BGW36DRAFT_365759</name>
</gene>
<accession>A0AAD4PSE1</accession>
<evidence type="ECO:0000256" key="1">
    <source>
        <dbReference type="ARBA" id="ARBA00008056"/>
    </source>
</evidence>
<organism evidence="4 5">
    <name type="scientific">Talaromyces proteolyticus</name>
    <dbReference type="NCBI Taxonomy" id="1131652"/>
    <lineage>
        <taxon>Eukaryota</taxon>
        <taxon>Fungi</taxon>
        <taxon>Dikarya</taxon>
        <taxon>Ascomycota</taxon>
        <taxon>Pezizomycotina</taxon>
        <taxon>Eurotiomycetes</taxon>
        <taxon>Eurotiomycetidae</taxon>
        <taxon>Eurotiales</taxon>
        <taxon>Trichocomaceae</taxon>
        <taxon>Talaromyces</taxon>
        <taxon>Talaromyces sect. Bacilispori</taxon>
    </lineage>
</organism>
<sequence length="361" mass="40162">MASSKLFEGIPPFPDDIPTVSMNTVSLAGLRENDAKAAEQVLAACKELGFFFLDLRGESMGDAMIECIDQLFTIGQEIFDLPESVKHQYLHDIPRSFLGHRDANQLLSFNKKRFKPRGAAKTETEEPDRFEWFNLGQDGLMGNVDLQALPEFVIERIDYFKRFLNYSQQIATFINHTLAKQLSLPAETFAAAQRPTELSGTVVRFIKAFASPDAEDLRTSMIHHTDFGSITLLANVIGGLQVLTPGGSALDEDAWRWVRPQPGCLIVNLGDAMVQWTGGALRSNVHRIKYPPGEQRFADRYSLAALFRPERNASMKPKMGQDLAGVEDTDLTAWEWEVKKAMALSRGEAVVESKGGKPVVV</sequence>
<dbReference type="InterPro" id="IPR044861">
    <property type="entry name" value="IPNS-like_FE2OG_OXY"/>
</dbReference>
<dbReference type="PROSITE" id="PS51471">
    <property type="entry name" value="FE2OG_OXY"/>
    <property type="match status" value="1"/>
</dbReference>
<keyword evidence="2" id="KW-0560">Oxidoreductase</keyword>
<evidence type="ECO:0000313" key="4">
    <source>
        <dbReference type="EMBL" id="KAH8688695.1"/>
    </source>
</evidence>
<reference evidence="4" key="1">
    <citation type="submission" date="2021-12" db="EMBL/GenBank/DDBJ databases">
        <title>Convergent genome expansion in fungi linked to evolution of root-endophyte symbiosis.</title>
        <authorList>
            <consortium name="DOE Joint Genome Institute"/>
            <person name="Ke Y.-H."/>
            <person name="Bonito G."/>
            <person name="Liao H.-L."/>
            <person name="Looney B."/>
            <person name="Rojas-Flechas A."/>
            <person name="Nash J."/>
            <person name="Hameed K."/>
            <person name="Schadt C."/>
            <person name="Martin F."/>
            <person name="Crous P.W."/>
            <person name="Miettinen O."/>
            <person name="Magnuson J.K."/>
            <person name="Labbe J."/>
            <person name="Jacobson D."/>
            <person name="Doktycz M.J."/>
            <person name="Veneault-Fourrey C."/>
            <person name="Kuo A."/>
            <person name="Mondo S."/>
            <person name="Calhoun S."/>
            <person name="Riley R."/>
            <person name="Ohm R."/>
            <person name="LaButti K."/>
            <person name="Andreopoulos B."/>
            <person name="Pangilinan J."/>
            <person name="Nolan M."/>
            <person name="Tritt A."/>
            <person name="Clum A."/>
            <person name="Lipzen A."/>
            <person name="Daum C."/>
            <person name="Barry K."/>
            <person name="Grigoriev I.V."/>
            <person name="Vilgalys R."/>
        </authorList>
    </citation>
    <scope>NUCLEOTIDE SEQUENCE</scope>
    <source>
        <strain evidence="4">PMI_201</strain>
    </source>
</reference>
<dbReference type="GO" id="GO:0046872">
    <property type="term" value="F:metal ion binding"/>
    <property type="evidence" value="ECO:0007669"/>
    <property type="project" value="UniProtKB-KW"/>
</dbReference>
<evidence type="ECO:0000259" key="3">
    <source>
        <dbReference type="PROSITE" id="PS51471"/>
    </source>
</evidence>
<dbReference type="InterPro" id="IPR027443">
    <property type="entry name" value="IPNS-like_sf"/>
</dbReference>
<dbReference type="Proteomes" id="UP001201262">
    <property type="component" value="Unassembled WGS sequence"/>
</dbReference>
<evidence type="ECO:0000256" key="2">
    <source>
        <dbReference type="RuleBase" id="RU003682"/>
    </source>
</evidence>
<dbReference type="AlphaFoldDB" id="A0AAD4PSE1"/>
<feature type="domain" description="Fe2OG dioxygenase" evidence="3">
    <location>
        <begin position="194"/>
        <end position="309"/>
    </location>
</feature>
<keyword evidence="2" id="KW-0408">Iron</keyword>
<dbReference type="Gene3D" id="2.60.120.330">
    <property type="entry name" value="B-lactam Antibiotic, Isopenicillin N Synthase, Chain"/>
    <property type="match status" value="1"/>
</dbReference>
<dbReference type="Pfam" id="PF03171">
    <property type="entry name" value="2OG-FeII_Oxy"/>
    <property type="match status" value="1"/>
</dbReference>
<proteinExistence type="inferred from homology"/>
<protein>
    <submittedName>
        <fullName evidence="4">Oxidoreductase</fullName>
    </submittedName>
</protein>